<evidence type="ECO:0000256" key="8">
    <source>
        <dbReference type="ARBA" id="ARBA00049551"/>
    </source>
</evidence>
<geneLocation type="mitochondrion" evidence="10"/>
<dbReference type="EC" id="7.1.1.2" evidence="9"/>
<dbReference type="Pfam" id="PF00507">
    <property type="entry name" value="Oxidored_q4"/>
    <property type="match status" value="1"/>
</dbReference>
<evidence type="ECO:0000256" key="6">
    <source>
        <dbReference type="ARBA" id="ARBA00022989"/>
    </source>
</evidence>
<sequence>MKMLIMMFTISAMITIILIILLNMISKKSFNDREKMSPFECGFDPKNLARLPFSLQFFLIAIIFIIFDVELTLFLPLVLIIECSSMIFTSTCLILFIVILLFGLFHEQNQGSLNWMK</sequence>
<dbReference type="GO" id="GO:0031966">
    <property type="term" value="C:mitochondrial membrane"/>
    <property type="evidence" value="ECO:0007669"/>
    <property type="project" value="UniProtKB-SubCell"/>
</dbReference>
<evidence type="ECO:0000256" key="4">
    <source>
        <dbReference type="ARBA" id="ARBA00022448"/>
    </source>
</evidence>
<evidence type="ECO:0000256" key="1">
    <source>
        <dbReference type="ARBA" id="ARBA00004370"/>
    </source>
</evidence>
<comment type="function">
    <text evidence="9">Core subunit of the mitochondrial membrane respiratory chain NADH dehydrogenase (Complex I) which catalyzes electron transfer from NADH through the respiratory chain, using ubiquinone as an electron acceptor. Essential for the catalytic activity of complex I.</text>
</comment>
<dbReference type="InterPro" id="IPR000440">
    <property type="entry name" value="NADH_UbQ/plastoQ_OxRdtase_su3"/>
</dbReference>
<reference evidence="10" key="1">
    <citation type="submission" date="2016-04" db="EMBL/GenBank/DDBJ databases">
        <title>Mitochondria of Scolytid beetles.</title>
        <authorList>
            <person name="Miller K."/>
            <person name="Linard B."/>
            <person name="Vogler A.P."/>
        </authorList>
    </citation>
    <scope>NUCLEOTIDE SEQUENCE</scope>
</reference>
<gene>
    <name evidence="10" type="primary">nad3</name>
</gene>
<dbReference type="Gene3D" id="1.20.58.1610">
    <property type="entry name" value="NADH:ubiquinone/plastoquinone oxidoreductase, chain 3"/>
    <property type="match status" value="1"/>
</dbReference>
<comment type="subcellular location">
    <subcellularLocation>
        <location evidence="1">Membrane</location>
    </subcellularLocation>
    <subcellularLocation>
        <location evidence="9">Mitochondrion membrane</location>
        <topology evidence="9">Multi-pass membrane protein</topology>
    </subcellularLocation>
</comment>
<protein>
    <recommendedName>
        <fullName evidence="3 9">NADH-ubiquinone oxidoreductase chain 3</fullName>
        <ecNumber evidence="9">7.1.1.2</ecNumber>
    </recommendedName>
</protein>
<dbReference type="PANTHER" id="PTHR11058">
    <property type="entry name" value="NADH-UBIQUINONE OXIDOREDUCTASE CHAIN 3"/>
    <property type="match status" value="1"/>
</dbReference>
<feature type="transmembrane region" description="Helical" evidence="9">
    <location>
        <begin position="6"/>
        <end position="26"/>
    </location>
</feature>
<keyword evidence="9" id="KW-0679">Respiratory chain</keyword>
<evidence type="ECO:0000313" key="10">
    <source>
        <dbReference type="EMBL" id="AOY39922.1"/>
    </source>
</evidence>
<keyword evidence="9" id="KW-1278">Translocase</keyword>
<dbReference type="GO" id="GO:0030964">
    <property type="term" value="C:NADH dehydrogenase complex"/>
    <property type="evidence" value="ECO:0007669"/>
    <property type="project" value="TreeGrafter"/>
</dbReference>
<keyword evidence="4 9" id="KW-0813">Transport</keyword>
<keyword evidence="9" id="KW-0520">NAD</keyword>
<evidence type="ECO:0000256" key="5">
    <source>
        <dbReference type="ARBA" id="ARBA00022692"/>
    </source>
</evidence>
<comment type="catalytic activity">
    <reaction evidence="8 9">
        <text>a ubiquinone + NADH + 5 H(+)(in) = a ubiquinol + NAD(+) + 4 H(+)(out)</text>
        <dbReference type="Rhea" id="RHEA:29091"/>
        <dbReference type="Rhea" id="RHEA-COMP:9565"/>
        <dbReference type="Rhea" id="RHEA-COMP:9566"/>
        <dbReference type="ChEBI" id="CHEBI:15378"/>
        <dbReference type="ChEBI" id="CHEBI:16389"/>
        <dbReference type="ChEBI" id="CHEBI:17976"/>
        <dbReference type="ChEBI" id="CHEBI:57540"/>
        <dbReference type="ChEBI" id="CHEBI:57945"/>
        <dbReference type="EC" id="7.1.1.2"/>
    </reaction>
</comment>
<feature type="transmembrane region" description="Helical" evidence="9">
    <location>
        <begin position="73"/>
        <end position="105"/>
    </location>
</feature>
<keyword evidence="6 9" id="KW-1133">Transmembrane helix</keyword>
<keyword evidence="9" id="KW-0830">Ubiquinone</keyword>
<evidence type="ECO:0000256" key="7">
    <source>
        <dbReference type="ARBA" id="ARBA00023136"/>
    </source>
</evidence>
<organism evidence="10">
    <name type="scientific">Scolytinae sp. BMNH 1039994</name>
    <dbReference type="NCBI Taxonomy" id="1903773"/>
    <lineage>
        <taxon>Eukaryota</taxon>
        <taxon>Metazoa</taxon>
        <taxon>Ecdysozoa</taxon>
        <taxon>Arthropoda</taxon>
        <taxon>Hexapoda</taxon>
        <taxon>Insecta</taxon>
        <taxon>Pterygota</taxon>
        <taxon>Neoptera</taxon>
        <taxon>Endopterygota</taxon>
        <taxon>Coleoptera</taxon>
        <taxon>Polyphaga</taxon>
        <taxon>Cucujiformia</taxon>
        <taxon>Curculionidae</taxon>
        <taxon>Scolytinae</taxon>
    </lineage>
</organism>
<dbReference type="EMBL" id="KX035172">
    <property type="protein sequence ID" value="AOY39922.1"/>
    <property type="molecule type" value="Genomic_DNA"/>
</dbReference>
<keyword evidence="5 9" id="KW-0812">Transmembrane</keyword>
<evidence type="ECO:0000256" key="2">
    <source>
        <dbReference type="ARBA" id="ARBA00008472"/>
    </source>
</evidence>
<keyword evidence="9" id="KW-0249">Electron transport</keyword>
<keyword evidence="9 10" id="KW-0496">Mitochondrion</keyword>
<dbReference type="AlphaFoldDB" id="A0A343A5U3"/>
<accession>A0A343A5U3</accession>
<proteinExistence type="inferred from homology"/>
<dbReference type="InterPro" id="IPR038430">
    <property type="entry name" value="NDAH_ubi_oxred_su3_sf"/>
</dbReference>
<dbReference type="PANTHER" id="PTHR11058:SF9">
    <property type="entry name" value="NADH-UBIQUINONE OXIDOREDUCTASE CHAIN 3"/>
    <property type="match status" value="1"/>
</dbReference>
<name>A0A343A5U3_9CUCU</name>
<evidence type="ECO:0000256" key="3">
    <source>
        <dbReference type="ARBA" id="ARBA00021007"/>
    </source>
</evidence>
<comment type="similarity">
    <text evidence="2 9">Belongs to the complex I subunit 3 family.</text>
</comment>
<evidence type="ECO:0000256" key="9">
    <source>
        <dbReference type="RuleBase" id="RU003640"/>
    </source>
</evidence>
<dbReference type="GO" id="GO:0008137">
    <property type="term" value="F:NADH dehydrogenase (ubiquinone) activity"/>
    <property type="evidence" value="ECO:0007669"/>
    <property type="project" value="UniProtKB-UniRule"/>
</dbReference>
<keyword evidence="7 9" id="KW-0472">Membrane</keyword>